<dbReference type="InterPro" id="IPR051781">
    <property type="entry name" value="Metallo-dep_Hydrolase"/>
</dbReference>
<reference evidence="3" key="2">
    <citation type="submission" date="2024-10" db="UniProtKB">
        <authorList>
            <consortium name="EnsemblProtists"/>
        </authorList>
    </citation>
    <scope>IDENTIFICATION</scope>
</reference>
<dbReference type="EnsemblProtists" id="EOD22870">
    <property type="protein sequence ID" value="EOD22870"/>
    <property type="gene ID" value="EMIHUDRAFT_195284"/>
</dbReference>
<dbReference type="STRING" id="2903.R1E7Z9"/>
<dbReference type="InterPro" id="IPR011059">
    <property type="entry name" value="Metal-dep_hydrolase_composite"/>
</dbReference>
<sequence length="471" mass="49874">MLACRLAIPRRLSTLSSATANALLQPHAGLIPASAGSETSAPLLIEGGTVIDGSGAAPVSSQAILVVGDEIRSVGPEAVQAAGAVGAPLPGADAVRGPVRRIDASGQWVLPGLIDAHCHVSFLEPSSNDELFFHRPSEGLTAILAARDVKKLLLAGCTGFLDADVLYNVGADLRDAIEIGAVEGPRMATGGNALLTAVGGTAGRLIPEDGLRGYAQVVRSGEDIVRTVRRQIKHGADWIKLHISGLIPRQISRGEISVWSIDEIRLAVETAHALHTPVVAHVRNSDSTRDAARAGVDLLLHATNMDEEALEAVIDAMVPVCPTLTFQANLAEYGAAAGASPELIEVFRREIEDSSVMLRRAYDAGVPMLCGSESGFTITPVGEWHGREMEAPRDDSAGSNYMRNSGGGESDIRVLNDRNHLMSVVSKGRAVDLTVPWPTRRPFRGEKVAQWTGVPLTRELALNIDKKRASK</sequence>
<dbReference type="RefSeq" id="XP_005775299.1">
    <property type="nucleotide sequence ID" value="XM_005775242.1"/>
</dbReference>
<keyword evidence="4" id="KW-1185">Reference proteome</keyword>
<dbReference type="GeneID" id="17268417"/>
<dbReference type="PANTHER" id="PTHR43135">
    <property type="entry name" value="ALPHA-D-RIBOSE 1-METHYLPHOSPHONATE 5-TRIPHOSPHATE DIPHOSPHATASE"/>
    <property type="match status" value="1"/>
</dbReference>
<evidence type="ECO:0000313" key="4">
    <source>
        <dbReference type="Proteomes" id="UP000013827"/>
    </source>
</evidence>
<dbReference type="Gene3D" id="2.30.40.10">
    <property type="entry name" value="Urease, subunit C, domain 1"/>
    <property type="match status" value="1"/>
</dbReference>
<feature type="region of interest" description="Disordered" evidence="1">
    <location>
        <begin position="389"/>
        <end position="409"/>
    </location>
</feature>
<dbReference type="KEGG" id="ehx:EMIHUDRAFT_195284"/>
<protein>
    <recommendedName>
        <fullName evidence="2">Amidohydrolase-related domain-containing protein</fullName>
    </recommendedName>
</protein>
<dbReference type="Gene3D" id="3.20.20.140">
    <property type="entry name" value="Metal-dependent hydrolases"/>
    <property type="match status" value="1"/>
</dbReference>
<evidence type="ECO:0000313" key="3">
    <source>
        <dbReference type="EnsemblProtists" id="EOD22870"/>
    </source>
</evidence>
<dbReference type="HOGENOM" id="CLU_023620_5_1_1"/>
<accession>A0A0D3JH85</accession>
<dbReference type="SUPFAM" id="SSF51338">
    <property type="entry name" value="Composite domain of metallo-dependent hydrolases"/>
    <property type="match status" value="1"/>
</dbReference>
<dbReference type="InterPro" id="IPR032466">
    <property type="entry name" value="Metal_Hydrolase"/>
</dbReference>
<evidence type="ECO:0000259" key="2">
    <source>
        <dbReference type="Pfam" id="PF01979"/>
    </source>
</evidence>
<dbReference type="GO" id="GO:0016810">
    <property type="term" value="F:hydrolase activity, acting on carbon-nitrogen (but not peptide) bonds"/>
    <property type="evidence" value="ECO:0007669"/>
    <property type="project" value="InterPro"/>
</dbReference>
<dbReference type="AlphaFoldDB" id="A0A0D3JH85"/>
<dbReference type="Proteomes" id="UP000013827">
    <property type="component" value="Unassembled WGS sequence"/>
</dbReference>
<name>A0A0D3JH85_EMIH1</name>
<organism evidence="3 4">
    <name type="scientific">Emiliania huxleyi (strain CCMP1516)</name>
    <dbReference type="NCBI Taxonomy" id="280463"/>
    <lineage>
        <taxon>Eukaryota</taxon>
        <taxon>Haptista</taxon>
        <taxon>Haptophyta</taxon>
        <taxon>Prymnesiophyceae</taxon>
        <taxon>Isochrysidales</taxon>
        <taxon>Noelaerhabdaceae</taxon>
        <taxon>Emiliania</taxon>
    </lineage>
</organism>
<dbReference type="PANTHER" id="PTHR43135:SF3">
    <property type="entry name" value="ALPHA-D-RIBOSE 1-METHYLPHOSPHONATE 5-TRIPHOSPHATE DIPHOSPHATASE"/>
    <property type="match status" value="1"/>
</dbReference>
<dbReference type="InterPro" id="IPR006680">
    <property type="entry name" value="Amidohydro-rel"/>
</dbReference>
<dbReference type="Pfam" id="PF01979">
    <property type="entry name" value="Amidohydro_1"/>
    <property type="match status" value="1"/>
</dbReference>
<feature type="domain" description="Amidohydrolase-related" evidence="2">
    <location>
        <begin position="108"/>
        <end position="377"/>
    </location>
</feature>
<dbReference type="PaxDb" id="2903-EOD22870"/>
<reference evidence="4" key="1">
    <citation type="journal article" date="2013" name="Nature">
        <title>Pan genome of the phytoplankton Emiliania underpins its global distribution.</title>
        <authorList>
            <person name="Read B.A."/>
            <person name="Kegel J."/>
            <person name="Klute M.J."/>
            <person name="Kuo A."/>
            <person name="Lefebvre S.C."/>
            <person name="Maumus F."/>
            <person name="Mayer C."/>
            <person name="Miller J."/>
            <person name="Monier A."/>
            <person name="Salamov A."/>
            <person name="Young J."/>
            <person name="Aguilar M."/>
            <person name="Claverie J.M."/>
            <person name="Frickenhaus S."/>
            <person name="Gonzalez K."/>
            <person name="Herman E.K."/>
            <person name="Lin Y.C."/>
            <person name="Napier J."/>
            <person name="Ogata H."/>
            <person name="Sarno A.F."/>
            <person name="Shmutz J."/>
            <person name="Schroeder D."/>
            <person name="de Vargas C."/>
            <person name="Verret F."/>
            <person name="von Dassow P."/>
            <person name="Valentin K."/>
            <person name="Van de Peer Y."/>
            <person name="Wheeler G."/>
            <person name="Dacks J.B."/>
            <person name="Delwiche C.F."/>
            <person name="Dyhrman S.T."/>
            <person name="Glockner G."/>
            <person name="John U."/>
            <person name="Richards T."/>
            <person name="Worden A.Z."/>
            <person name="Zhang X."/>
            <person name="Grigoriev I.V."/>
            <person name="Allen A.E."/>
            <person name="Bidle K."/>
            <person name="Borodovsky M."/>
            <person name="Bowler C."/>
            <person name="Brownlee C."/>
            <person name="Cock J.M."/>
            <person name="Elias M."/>
            <person name="Gladyshev V.N."/>
            <person name="Groth M."/>
            <person name="Guda C."/>
            <person name="Hadaegh A."/>
            <person name="Iglesias-Rodriguez M.D."/>
            <person name="Jenkins J."/>
            <person name="Jones B.M."/>
            <person name="Lawson T."/>
            <person name="Leese F."/>
            <person name="Lindquist E."/>
            <person name="Lobanov A."/>
            <person name="Lomsadze A."/>
            <person name="Malik S.B."/>
            <person name="Marsh M.E."/>
            <person name="Mackinder L."/>
            <person name="Mock T."/>
            <person name="Mueller-Roeber B."/>
            <person name="Pagarete A."/>
            <person name="Parker M."/>
            <person name="Probert I."/>
            <person name="Quesneville H."/>
            <person name="Raines C."/>
            <person name="Rensing S.A."/>
            <person name="Riano-Pachon D.M."/>
            <person name="Richier S."/>
            <person name="Rokitta S."/>
            <person name="Shiraiwa Y."/>
            <person name="Soanes D.M."/>
            <person name="van der Giezen M."/>
            <person name="Wahlund T.M."/>
            <person name="Williams B."/>
            <person name="Wilson W."/>
            <person name="Wolfe G."/>
            <person name="Wurch L.L."/>
        </authorList>
    </citation>
    <scope>NUCLEOTIDE SEQUENCE</scope>
</reference>
<dbReference type="SUPFAM" id="SSF51556">
    <property type="entry name" value="Metallo-dependent hydrolases"/>
    <property type="match status" value="1"/>
</dbReference>
<evidence type="ECO:0000256" key="1">
    <source>
        <dbReference type="SAM" id="MobiDB-lite"/>
    </source>
</evidence>
<proteinExistence type="predicted"/>